<evidence type="ECO:0000256" key="4">
    <source>
        <dbReference type="ARBA" id="ARBA00022729"/>
    </source>
</evidence>
<dbReference type="AlphaFoldDB" id="A0A6S7CQH5"/>
<evidence type="ECO:0000256" key="1">
    <source>
        <dbReference type="ARBA" id="ARBA00004418"/>
    </source>
</evidence>
<proteinExistence type="predicted"/>
<keyword evidence="7" id="KW-1133">Transmembrane helix</keyword>
<evidence type="ECO:0000313" key="9">
    <source>
        <dbReference type="EMBL" id="CAB3858523.1"/>
    </source>
</evidence>
<name>A0A6S7CQH5_9BURK</name>
<dbReference type="EC" id="2.3.1.-" evidence="9"/>
<feature type="domain" description="AlgX/AlgJ SGNH hydrolase-like" evidence="8">
    <location>
        <begin position="93"/>
        <end position="349"/>
    </location>
</feature>
<comment type="pathway">
    <text evidence="2">Glycan biosynthesis; alginate biosynthesis.</text>
</comment>
<dbReference type="RefSeq" id="WP_175134930.1">
    <property type="nucleotide sequence ID" value="NZ_CADIJV010000029.1"/>
</dbReference>
<keyword evidence="10" id="KW-1185">Reference proteome</keyword>
<feature type="transmembrane region" description="Helical" evidence="7">
    <location>
        <begin position="20"/>
        <end position="39"/>
    </location>
</feature>
<keyword evidence="9" id="KW-0012">Acyltransferase</keyword>
<evidence type="ECO:0000256" key="3">
    <source>
        <dbReference type="ARBA" id="ARBA00022679"/>
    </source>
</evidence>
<dbReference type="GO" id="GO:0016746">
    <property type="term" value="F:acyltransferase activity"/>
    <property type="evidence" value="ECO:0007669"/>
    <property type="project" value="UniProtKB-KW"/>
</dbReference>
<gene>
    <name evidence="9" type="primary">algJ</name>
    <name evidence="9" type="ORF">LMG26788_02135</name>
</gene>
<keyword evidence="6" id="KW-0016">Alginate biosynthesis</keyword>
<evidence type="ECO:0000256" key="6">
    <source>
        <dbReference type="ARBA" id="ARBA00022841"/>
    </source>
</evidence>
<dbReference type="Proteomes" id="UP000494203">
    <property type="component" value="Unassembled WGS sequence"/>
</dbReference>
<dbReference type="GO" id="GO:0016788">
    <property type="term" value="F:hydrolase activity, acting on ester bonds"/>
    <property type="evidence" value="ECO:0007669"/>
    <property type="project" value="UniProtKB-ARBA"/>
</dbReference>
<sequence length="368" mass="40008">MAQPDKAVAVATQPGHRRNAIVIGVLLALGLGWGAWCLAQAKLRAADIAPAAWMNGSAGARLNQSLRLPAQGAVNTWNAAIRYRVFGDLGDQVAMGCPQWLFYRDGLRPQPGVHVFDERLRLMRHWVDQLRQRQVQVLVVAVPDKSRIEADHLCGQTVSLPMRQTLDAWQQALSAQGVPFVDLREALAQAAAPRFFRTDVHMNASGAQAAAAQVAQAALPLLGGRGSQIFKETPTGTPQPRMGDLIVLAGLEQARPGWRPELDLAAPQKIEPVRGGGLLDDTPPVEVLLAGSSNGRRSNFAERLGRDLGREVWNLSLDGGQFSGALLVALKQREHWPSSLKLVIWEFSEMALSLPLTEDEKSVLARLP</sequence>
<evidence type="ECO:0000256" key="2">
    <source>
        <dbReference type="ARBA" id="ARBA00005182"/>
    </source>
</evidence>
<comment type="subcellular location">
    <subcellularLocation>
        <location evidence="1">Periplasm</location>
    </subcellularLocation>
</comment>
<dbReference type="InterPro" id="IPR036514">
    <property type="entry name" value="SGNH_hydro_sf"/>
</dbReference>
<dbReference type="Gene3D" id="3.40.50.1110">
    <property type="entry name" value="SGNH hydrolase"/>
    <property type="match status" value="1"/>
</dbReference>
<dbReference type="UniPathway" id="UPA00286"/>
<keyword evidence="7" id="KW-0812">Transmembrane</keyword>
<reference evidence="9 10" key="1">
    <citation type="submission" date="2020-04" db="EMBL/GenBank/DDBJ databases">
        <authorList>
            <person name="De Canck E."/>
        </authorList>
    </citation>
    <scope>NUCLEOTIDE SEQUENCE [LARGE SCALE GENOMIC DNA]</scope>
    <source>
        <strain evidence="9 10">LMG 26788</strain>
    </source>
</reference>
<protein>
    <submittedName>
        <fullName evidence="9">Putative alginate O-acetylase AlgJ</fullName>
        <ecNumber evidence="9">2.3.1.-</ecNumber>
    </submittedName>
</protein>
<dbReference type="InterPro" id="IPR031811">
    <property type="entry name" value="ALGX/ALGJ_SGNH-like"/>
</dbReference>
<dbReference type="SUPFAM" id="SSF52266">
    <property type="entry name" value="SGNH hydrolase"/>
    <property type="match status" value="1"/>
</dbReference>
<evidence type="ECO:0000259" key="8">
    <source>
        <dbReference type="Pfam" id="PF16822"/>
    </source>
</evidence>
<evidence type="ECO:0000313" key="10">
    <source>
        <dbReference type="Proteomes" id="UP000494203"/>
    </source>
</evidence>
<dbReference type="CDD" id="cd14444">
    <property type="entry name" value="AlgX_N_like_1"/>
    <property type="match status" value="1"/>
</dbReference>
<evidence type="ECO:0000256" key="5">
    <source>
        <dbReference type="ARBA" id="ARBA00022764"/>
    </source>
</evidence>
<dbReference type="GO" id="GO:0042121">
    <property type="term" value="P:alginic acid biosynthetic process"/>
    <property type="evidence" value="ECO:0007669"/>
    <property type="project" value="UniProtKB-UniPathway"/>
</dbReference>
<dbReference type="EMBL" id="CADIKZ010000005">
    <property type="protein sequence ID" value="CAB3858523.1"/>
    <property type="molecule type" value="Genomic_DNA"/>
</dbReference>
<dbReference type="GO" id="GO:0042597">
    <property type="term" value="C:periplasmic space"/>
    <property type="evidence" value="ECO:0007669"/>
    <property type="project" value="UniProtKB-SubCell"/>
</dbReference>
<evidence type="ECO:0000256" key="7">
    <source>
        <dbReference type="SAM" id="Phobius"/>
    </source>
</evidence>
<keyword evidence="4" id="KW-0732">Signal</keyword>
<keyword evidence="5" id="KW-0574">Periplasm</keyword>
<keyword evidence="3 9" id="KW-0808">Transferase</keyword>
<organism evidence="9 10">
    <name type="scientific">Achromobacter pulmonis</name>
    <dbReference type="NCBI Taxonomy" id="1389932"/>
    <lineage>
        <taxon>Bacteria</taxon>
        <taxon>Pseudomonadati</taxon>
        <taxon>Pseudomonadota</taxon>
        <taxon>Betaproteobacteria</taxon>
        <taxon>Burkholderiales</taxon>
        <taxon>Alcaligenaceae</taxon>
        <taxon>Achromobacter</taxon>
    </lineage>
</organism>
<dbReference type="Pfam" id="PF16822">
    <property type="entry name" value="ALGX"/>
    <property type="match status" value="1"/>
</dbReference>
<accession>A0A6S7CQH5</accession>
<keyword evidence="7" id="KW-0472">Membrane</keyword>